<comment type="caution">
    <text evidence="2">The sequence shown here is derived from an EMBL/GenBank/DDBJ whole genome shotgun (WGS) entry which is preliminary data.</text>
</comment>
<feature type="region of interest" description="Disordered" evidence="1">
    <location>
        <begin position="254"/>
        <end position="280"/>
    </location>
</feature>
<dbReference type="Proteomes" id="UP000288429">
    <property type="component" value="Unassembled WGS sequence"/>
</dbReference>
<reference evidence="2 3" key="1">
    <citation type="submission" date="2017-06" db="EMBL/GenBank/DDBJ databases">
        <title>Cmopartive genomic analysis of Ambrosia Fusariam Clade fungi.</title>
        <authorList>
            <person name="Stajich J.E."/>
            <person name="Carrillo J."/>
            <person name="Kijimoto T."/>
            <person name="Eskalen A."/>
            <person name="O'Donnell K."/>
            <person name="Kasson M."/>
        </authorList>
    </citation>
    <scope>NUCLEOTIDE SEQUENCE [LARGE SCALE GENOMIC DNA]</scope>
    <source>
        <strain evidence="2 3">NRRL 20438</strain>
    </source>
</reference>
<sequence>MTKGLVLEKELHIENIWTVLQAQSSMQRAKVFSRGWARGRDNSKGKPDKKKVNPYLLLDWNAEQLFAGAKQGFEGACETNGDPEGVKRWDNEKTRNKYVARWIKNMVATEDCKQLWANHVPALSEPWGKESFKYYRGLLRPQSSMLLHCRTEIISLNLYLNKIKPHNELREPRRLLQSAAGTTSYAALLTHEADIAAEWAISYFGIEQFDDVRERASRSPLAWTLPHDLATLTWLPLPPCSPLEGELHRLLFIKGQPGPPLERQRPRPRTEHSHSPLHKPFHFVGQPALLLGVHRFEPLMEHRHSPPEGELHRPPR</sequence>
<organism evidence="2 3">
    <name type="scientific">Fusarium ambrosium</name>
    <dbReference type="NCBI Taxonomy" id="131363"/>
    <lineage>
        <taxon>Eukaryota</taxon>
        <taxon>Fungi</taxon>
        <taxon>Dikarya</taxon>
        <taxon>Ascomycota</taxon>
        <taxon>Pezizomycotina</taxon>
        <taxon>Sordariomycetes</taxon>
        <taxon>Hypocreomycetidae</taxon>
        <taxon>Hypocreales</taxon>
        <taxon>Nectriaceae</taxon>
        <taxon>Fusarium</taxon>
        <taxon>Fusarium solani species complex</taxon>
    </lineage>
</organism>
<proteinExistence type="predicted"/>
<dbReference type="EMBL" id="NIZV01000342">
    <property type="protein sequence ID" value="RSL93577.1"/>
    <property type="molecule type" value="Genomic_DNA"/>
</dbReference>
<protein>
    <submittedName>
        <fullName evidence="2">Uncharacterized protein</fullName>
    </submittedName>
</protein>
<accession>A0A428SUX3</accession>
<dbReference type="AlphaFoldDB" id="A0A428SUX3"/>
<name>A0A428SUX3_9HYPO</name>
<evidence type="ECO:0000313" key="2">
    <source>
        <dbReference type="EMBL" id="RSL93577.1"/>
    </source>
</evidence>
<gene>
    <name evidence="2" type="ORF">CDV31_014652</name>
</gene>
<keyword evidence="3" id="KW-1185">Reference proteome</keyword>
<evidence type="ECO:0000313" key="3">
    <source>
        <dbReference type="Proteomes" id="UP000288429"/>
    </source>
</evidence>
<feature type="compositionally biased region" description="Basic and acidic residues" evidence="1">
    <location>
        <begin position="262"/>
        <end position="274"/>
    </location>
</feature>
<evidence type="ECO:0000256" key="1">
    <source>
        <dbReference type="SAM" id="MobiDB-lite"/>
    </source>
</evidence>